<dbReference type="AlphaFoldDB" id="A0A9J2PQE6"/>
<feature type="region of interest" description="Disordered" evidence="1">
    <location>
        <begin position="91"/>
        <end position="154"/>
    </location>
</feature>
<dbReference type="WBParaSite" id="ALUE_0001172301-mRNA-1">
    <property type="protein sequence ID" value="ALUE_0001172301-mRNA-1"/>
    <property type="gene ID" value="ALUE_0001172301"/>
</dbReference>
<sequence>MLTLMENSSRRELLFPKGMDDEEISVIDECINASERNQRRRRSRSIATNARVQPTAQLPPIHLISEPGEFPEIIFIRTGDEPPKYEDAIKLEDTAPPAYTPRTRQEDGVPPRYEHNTPAVSGARQEEPQSSGYLRRTHSLPDTSHAPSSDDFRHHTNAQILLLVEQLPEERNVQ</sequence>
<evidence type="ECO:0000313" key="2">
    <source>
        <dbReference type="Proteomes" id="UP000036681"/>
    </source>
</evidence>
<evidence type="ECO:0000313" key="3">
    <source>
        <dbReference type="WBParaSite" id="ALUE_0001172301-mRNA-1"/>
    </source>
</evidence>
<proteinExistence type="predicted"/>
<feature type="compositionally biased region" description="Basic and acidic residues" evidence="1">
    <location>
        <begin position="103"/>
        <end position="115"/>
    </location>
</feature>
<organism evidence="2 3">
    <name type="scientific">Ascaris lumbricoides</name>
    <name type="common">Giant roundworm</name>
    <dbReference type="NCBI Taxonomy" id="6252"/>
    <lineage>
        <taxon>Eukaryota</taxon>
        <taxon>Metazoa</taxon>
        <taxon>Ecdysozoa</taxon>
        <taxon>Nematoda</taxon>
        <taxon>Chromadorea</taxon>
        <taxon>Rhabditida</taxon>
        <taxon>Spirurina</taxon>
        <taxon>Ascaridomorpha</taxon>
        <taxon>Ascaridoidea</taxon>
        <taxon>Ascarididae</taxon>
        <taxon>Ascaris</taxon>
    </lineage>
</organism>
<dbReference type="Proteomes" id="UP000036681">
    <property type="component" value="Unplaced"/>
</dbReference>
<name>A0A9J2PQE6_ASCLU</name>
<accession>A0A9J2PQE6</accession>
<protein>
    <submittedName>
        <fullName evidence="3">Uncharacterized protein</fullName>
    </submittedName>
</protein>
<keyword evidence="2" id="KW-1185">Reference proteome</keyword>
<evidence type="ECO:0000256" key="1">
    <source>
        <dbReference type="SAM" id="MobiDB-lite"/>
    </source>
</evidence>
<reference evidence="3" key="1">
    <citation type="submission" date="2023-03" db="UniProtKB">
        <authorList>
            <consortium name="WormBaseParasite"/>
        </authorList>
    </citation>
    <scope>IDENTIFICATION</scope>
</reference>